<dbReference type="EMBL" id="CAFBPW010000058">
    <property type="protein sequence ID" value="CAB5031713.1"/>
    <property type="molecule type" value="Genomic_DNA"/>
</dbReference>
<dbReference type="AlphaFoldDB" id="A0A6J7RS06"/>
<protein>
    <submittedName>
        <fullName evidence="1">Unannotated protein</fullName>
    </submittedName>
</protein>
<reference evidence="1" key="1">
    <citation type="submission" date="2020-05" db="EMBL/GenBank/DDBJ databases">
        <authorList>
            <person name="Chiriac C."/>
            <person name="Salcher M."/>
            <person name="Ghai R."/>
            <person name="Kavagutti S V."/>
        </authorList>
    </citation>
    <scope>NUCLEOTIDE SEQUENCE</scope>
</reference>
<gene>
    <name evidence="1" type="ORF">UFOPK4173_00688</name>
</gene>
<sequence length="46" mass="5221">MSKRCVNDDDHIVETVLAREIANSLIELRERRSGAPFGCDVRAVYD</sequence>
<name>A0A6J7RS06_9ZZZZ</name>
<accession>A0A6J7RS06</accession>
<organism evidence="1">
    <name type="scientific">freshwater metagenome</name>
    <dbReference type="NCBI Taxonomy" id="449393"/>
    <lineage>
        <taxon>unclassified sequences</taxon>
        <taxon>metagenomes</taxon>
        <taxon>ecological metagenomes</taxon>
    </lineage>
</organism>
<proteinExistence type="predicted"/>
<evidence type="ECO:0000313" key="1">
    <source>
        <dbReference type="EMBL" id="CAB5031713.1"/>
    </source>
</evidence>